<dbReference type="Proteomes" id="UP001163105">
    <property type="component" value="Unassembled WGS sequence"/>
</dbReference>
<dbReference type="EMBL" id="JAQHRD010000010">
    <property type="protein sequence ID" value="KAJ6437814.1"/>
    <property type="molecule type" value="Genomic_DNA"/>
</dbReference>
<sequence length="85" mass="9504">MRAVLPIVLSLILCAGSAWAETFIGTCVNKKCQVLTKTEPIGWENGLWKYKQTLKTFDCTCPTKCYQDGAACMYDQANQYVRCVA</sequence>
<organism evidence="2 3">
    <name type="scientific">Purpureocillium lavendulum</name>
    <dbReference type="NCBI Taxonomy" id="1247861"/>
    <lineage>
        <taxon>Eukaryota</taxon>
        <taxon>Fungi</taxon>
        <taxon>Dikarya</taxon>
        <taxon>Ascomycota</taxon>
        <taxon>Pezizomycotina</taxon>
        <taxon>Sordariomycetes</taxon>
        <taxon>Hypocreomycetidae</taxon>
        <taxon>Hypocreales</taxon>
        <taxon>Ophiocordycipitaceae</taxon>
        <taxon>Purpureocillium</taxon>
    </lineage>
</organism>
<reference evidence="2" key="1">
    <citation type="submission" date="2023-01" db="EMBL/GenBank/DDBJ databases">
        <title>The growth and conidiation of Purpureocillium lavendulum are regulated by nitrogen source and histone H3K14 acetylation.</title>
        <authorList>
            <person name="Tang P."/>
            <person name="Han J."/>
            <person name="Zhang C."/>
            <person name="Tang P."/>
            <person name="Qi F."/>
            <person name="Zhang K."/>
            <person name="Liang L."/>
        </authorList>
    </citation>
    <scope>NUCLEOTIDE SEQUENCE</scope>
    <source>
        <strain evidence="2">YMF1.00683</strain>
    </source>
</reference>
<evidence type="ECO:0000313" key="3">
    <source>
        <dbReference type="Proteomes" id="UP001163105"/>
    </source>
</evidence>
<keyword evidence="1" id="KW-0732">Signal</keyword>
<evidence type="ECO:0000256" key="1">
    <source>
        <dbReference type="SAM" id="SignalP"/>
    </source>
</evidence>
<comment type="caution">
    <text evidence="2">The sequence shown here is derived from an EMBL/GenBank/DDBJ whole genome shotgun (WGS) entry which is preliminary data.</text>
</comment>
<feature type="chain" id="PRO_5044284225" evidence="1">
    <location>
        <begin position="21"/>
        <end position="85"/>
    </location>
</feature>
<proteinExistence type="predicted"/>
<keyword evidence="3" id="KW-1185">Reference proteome</keyword>
<gene>
    <name evidence="2" type="ORF">O9K51_09642</name>
</gene>
<protein>
    <submittedName>
        <fullName evidence="2">Uncharacterized protein</fullName>
    </submittedName>
</protein>
<feature type="signal peptide" evidence="1">
    <location>
        <begin position="1"/>
        <end position="20"/>
    </location>
</feature>
<name>A0AB34FEE1_9HYPO</name>
<accession>A0AB34FEE1</accession>
<evidence type="ECO:0000313" key="2">
    <source>
        <dbReference type="EMBL" id="KAJ6437814.1"/>
    </source>
</evidence>
<dbReference type="AlphaFoldDB" id="A0AB34FEE1"/>